<dbReference type="Pfam" id="PF08665">
    <property type="entry name" value="PglZ"/>
    <property type="match status" value="1"/>
</dbReference>
<dbReference type="RefSeq" id="WP_138480406.1">
    <property type="nucleotide sequence ID" value="NZ_PPSW01000012.1"/>
</dbReference>
<dbReference type="Proteomes" id="UP000309186">
    <property type="component" value="Unassembled WGS sequence"/>
</dbReference>
<dbReference type="OrthoDB" id="9769734at2"/>
<gene>
    <name evidence="1" type="ORF">C1E24_08175</name>
</gene>
<name>A0A5R9Q4N4_9GAMM</name>
<comment type="caution">
    <text evidence="1">The sequence shown here is derived from an EMBL/GenBank/DDBJ whole genome shotgun (WGS) entry which is preliminary data.</text>
</comment>
<accession>A0A5R9Q4N4</accession>
<reference evidence="1 2" key="1">
    <citation type="submission" date="2018-01" db="EMBL/GenBank/DDBJ databases">
        <title>Co-occurrence of chitin degradation, pigmentation and bioactivity in marine Pseudoalteromonas.</title>
        <authorList>
            <person name="Paulsen S."/>
            <person name="Gram L."/>
            <person name="Machado H."/>
        </authorList>
    </citation>
    <scope>NUCLEOTIDE SEQUENCE [LARGE SCALE GENOMIC DNA]</scope>
    <source>
        <strain evidence="1 2">S3663</strain>
    </source>
</reference>
<organism evidence="1 2">
    <name type="scientific">Pseudoalteromonas phenolica</name>
    <dbReference type="NCBI Taxonomy" id="161398"/>
    <lineage>
        <taxon>Bacteria</taxon>
        <taxon>Pseudomonadati</taxon>
        <taxon>Pseudomonadota</taxon>
        <taxon>Gammaproteobacteria</taxon>
        <taxon>Alteromonadales</taxon>
        <taxon>Pseudoalteromonadaceae</taxon>
        <taxon>Pseudoalteromonas</taxon>
    </lineage>
</organism>
<evidence type="ECO:0000313" key="1">
    <source>
        <dbReference type="EMBL" id="TLX47327.1"/>
    </source>
</evidence>
<sequence>MIDLWLKEDLEEIFSKNIVAVFIDEHTDAEFILDILNKTFNVHRANSEIEELHVKYLIEKEQPTATKHVIYTNLVKDDLKYIREYCEVNGCLDIRHLENYIKGKVHKALNLNINMPKDELITAAKVSIGKDLSYWMDLCHKGASEIFDLEKELLPFIHDPALFTKKYDEQLLTTFYQKVNELLGQEYIKKPAQTLADEIVAKMFDGLACDDCDSILESVYVHWLNSKEHEGSFEKYLTNYLSKNSNANVLDSNNDIWNINVNHPFKLIDEQWLKAIGQDINNKALIPNHLARITQRDQSKQAQSVNITFWADVKVLLEFDDKDIGYLSTREECIEFYTKYFYKLDTAIRNLYTEFLNTPEILAPYQDYYKHLVDVFFDKWFKYLEGYQENQTGILQRIINENSQKIAIIVGDGVAYELACEVSKKVSDNFKFTNDIIMADLPSLTVNNMSRIYMANGMVDKVQKKRETYLTKQNPSSDIDYVLLDDVNNEALSGQYLICTYKDIDDMGDKLNNKALKFFPQAVETFTNKITTLLNSGYQKVFLITDHGFVLTGMLSEADKITPTLNGQNHVAERYIRTVDKQQSLDSYVEIEKQYEEFNYNYFSKTMNPFKTPSVYGFAHGGAAPQELITPYFCWERTAETGGSLNAKFTNKADLKNVSGELYLLKIKADDSEDNIFEMERKVYLVKFCDSKPIGKSDVFTLKRGETTTKEFTFDGNNEIEVQLLDALTKEQLDKAVVKKNNDRDLGGLF</sequence>
<protein>
    <submittedName>
        <fullName evidence="1">PglZ domain-containing protein</fullName>
    </submittedName>
</protein>
<dbReference type="AlphaFoldDB" id="A0A5R9Q4N4"/>
<dbReference type="EMBL" id="PPSW01000012">
    <property type="protein sequence ID" value="TLX47327.1"/>
    <property type="molecule type" value="Genomic_DNA"/>
</dbReference>
<evidence type="ECO:0000313" key="2">
    <source>
        <dbReference type="Proteomes" id="UP000309186"/>
    </source>
</evidence>
<proteinExistence type="predicted"/>